<protein>
    <submittedName>
        <fullName evidence="6">Alcohol dehydrogenase catalytic domain-containing protein</fullName>
    </submittedName>
</protein>
<keyword evidence="1 4" id="KW-0479">Metal-binding</keyword>
<feature type="domain" description="Enoyl reductase (ER)" evidence="5">
    <location>
        <begin position="15"/>
        <end position="358"/>
    </location>
</feature>
<dbReference type="Pfam" id="PF00107">
    <property type="entry name" value="ADH_zinc_N"/>
    <property type="match status" value="1"/>
</dbReference>
<dbReference type="SMART" id="SM00829">
    <property type="entry name" value="PKS_ER"/>
    <property type="match status" value="1"/>
</dbReference>
<dbReference type="Gene3D" id="3.40.50.720">
    <property type="entry name" value="NAD(P)-binding Rossmann-like Domain"/>
    <property type="match status" value="1"/>
</dbReference>
<dbReference type="Proteomes" id="UP000585363">
    <property type="component" value="Unassembled WGS sequence"/>
</dbReference>
<name>A0A848MP18_9GAMM</name>
<keyword evidence="3" id="KW-0560">Oxidoreductase</keyword>
<reference evidence="6 7" key="1">
    <citation type="submission" date="2020-01" db="EMBL/GenBank/DDBJ databases">
        <authorList>
            <person name="Lee S.D."/>
        </authorList>
    </citation>
    <scope>NUCLEOTIDE SEQUENCE [LARGE SCALE GENOMIC DNA]</scope>
    <source>
        <strain evidence="6 7">SAP-1</strain>
    </source>
</reference>
<dbReference type="RefSeq" id="WP_169404801.1">
    <property type="nucleotide sequence ID" value="NZ_JAADJU010000012.1"/>
</dbReference>
<comment type="similarity">
    <text evidence="4">Belongs to the zinc-containing alcohol dehydrogenase family.</text>
</comment>
<dbReference type="EMBL" id="JAADJU010000012">
    <property type="protein sequence ID" value="NMP29083.1"/>
    <property type="molecule type" value="Genomic_DNA"/>
</dbReference>
<proteinExistence type="inferred from homology"/>
<evidence type="ECO:0000313" key="7">
    <source>
        <dbReference type="Proteomes" id="UP000585363"/>
    </source>
</evidence>
<evidence type="ECO:0000256" key="2">
    <source>
        <dbReference type="ARBA" id="ARBA00022833"/>
    </source>
</evidence>
<evidence type="ECO:0000259" key="5">
    <source>
        <dbReference type="SMART" id="SM00829"/>
    </source>
</evidence>
<dbReference type="GO" id="GO:0008270">
    <property type="term" value="F:zinc ion binding"/>
    <property type="evidence" value="ECO:0007669"/>
    <property type="project" value="InterPro"/>
</dbReference>
<dbReference type="Gene3D" id="3.90.180.10">
    <property type="entry name" value="Medium-chain alcohol dehydrogenases, catalytic domain"/>
    <property type="match status" value="1"/>
</dbReference>
<dbReference type="PANTHER" id="PTHR43401">
    <property type="entry name" value="L-THREONINE 3-DEHYDROGENASE"/>
    <property type="match status" value="1"/>
</dbReference>
<dbReference type="GO" id="GO:0016616">
    <property type="term" value="F:oxidoreductase activity, acting on the CH-OH group of donors, NAD or NADP as acceptor"/>
    <property type="evidence" value="ECO:0007669"/>
    <property type="project" value="UniProtKB-ARBA"/>
</dbReference>
<dbReference type="SUPFAM" id="SSF51735">
    <property type="entry name" value="NAD(P)-binding Rossmann-fold domains"/>
    <property type="match status" value="1"/>
</dbReference>
<dbReference type="InterPro" id="IPR013154">
    <property type="entry name" value="ADH-like_N"/>
</dbReference>
<comment type="cofactor">
    <cofactor evidence="4">
        <name>Zn(2+)</name>
        <dbReference type="ChEBI" id="CHEBI:29105"/>
    </cofactor>
</comment>
<evidence type="ECO:0000313" key="6">
    <source>
        <dbReference type="EMBL" id="NMP29083.1"/>
    </source>
</evidence>
<evidence type="ECO:0000256" key="4">
    <source>
        <dbReference type="RuleBase" id="RU361277"/>
    </source>
</evidence>
<evidence type="ECO:0000256" key="1">
    <source>
        <dbReference type="ARBA" id="ARBA00022723"/>
    </source>
</evidence>
<dbReference type="InterPro" id="IPR036291">
    <property type="entry name" value="NAD(P)-bd_dom_sf"/>
</dbReference>
<keyword evidence="2 4" id="KW-0862">Zinc</keyword>
<dbReference type="PANTHER" id="PTHR43401:SF2">
    <property type="entry name" value="L-THREONINE 3-DEHYDROGENASE"/>
    <property type="match status" value="1"/>
</dbReference>
<accession>A0A848MP18</accession>
<dbReference type="Pfam" id="PF08240">
    <property type="entry name" value="ADH_N"/>
    <property type="match status" value="1"/>
</dbReference>
<gene>
    <name evidence="6" type="ORF">GW590_19710</name>
</gene>
<dbReference type="InterPro" id="IPR020843">
    <property type="entry name" value="ER"/>
</dbReference>
<dbReference type="AlphaFoldDB" id="A0A848MP18"/>
<dbReference type="InterPro" id="IPR011032">
    <property type="entry name" value="GroES-like_sf"/>
</dbReference>
<dbReference type="InterPro" id="IPR050129">
    <property type="entry name" value="Zn_alcohol_dh"/>
</dbReference>
<keyword evidence="7" id="KW-1185">Reference proteome</keyword>
<dbReference type="PROSITE" id="PS00059">
    <property type="entry name" value="ADH_ZINC"/>
    <property type="match status" value="1"/>
</dbReference>
<comment type="caution">
    <text evidence="6">The sequence shown here is derived from an EMBL/GenBank/DDBJ whole genome shotgun (WGS) entry which is preliminary data.</text>
</comment>
<sequence>MNILPQQIKQLVNYGPNDYRLVSSPLPVPKANELLIKISACGVCASDVHCFGGAQMFWGSDSAPSWVKPPVVPGHEFYGEVAGFGEGALEHFGVALGDRVIAEQIVPCDKCRFCKSGDYWMCEKHDIYGFQSKDADGGMSEYMLLKATSRVHKIPTTLTMNECAVIEPFACSVHAVNRADIQFEDVVVLAGAGTLGLGMVQAIRLKTPKKLIVLDTIPERLALARKFGADLVMNPLEEDVVAKVKALTGGYGCDVYIEATGNPRSVPQGLNMIRKMGRFVEFSVFSEEATVDWSIIGDRKELDIRGAHLGPNCYQTVIDFFERKLFSAEGVVTDTYSLDDWQAAFHKAHGAESVKVLLIP</sequence>
<dbReference type="SUPFAM" id="SSF50129">
    <property type="entry name" value="GroES-like"/>
    <property type="match status" value="1"/>
</dbReference>
<evidence type="ECO:0000256" key="3">
    <source>
        <dbReference type="ARBA" id="ARBA00023002"/>
    </source>
</evidence>
<reference evidence="6 7" key="2">
    <citation type="submission" date="2020-06" db="EMBL/GenBank/DDBJ databases">
        <title>Polyphasic characterization of a Rahnella strain isolated from tree sap.</title>
        <authorList>
            <person name="Kim I.S."/>
        </authorList>
    </citation>
    <scope>NUCLEOTIDE SEQUENCE [LARGE SCALE GENOMIC DNA]</scope>
    <source>
        <strain evidence="6 7">SAP-1</strain>
    </source>
</reference>
<dbReference type="InterPro" id="IPR013149">
    <property type="entry name" value="ADH-like_C"/>
</dbReference>
<organism evidence="6 7">
    <name type="scientific">Rouxiella aceris</name>
    <dbReference type="NCBI Taxonomy" id="2703884"/>
    <lineage>
        <taxon>Bacteria</taxon>
        <taxon>Pseudomonadati</taxon>
        <taxon>Pseudomonadota</taxon>
        <taxon>Gammaproteobacteria</taxon>
        <taxon>Enterobacterales</taxon>
        <taxon>Yersiniaceae</taxon>
        <taxon>Rouxiella</taxon>
    </lineage>
</organism>
<dbReference type="InterPro" id="IPR002328">
    <property type="entry name" value="ADH_Zn_CS"/>
</dbReference>